<sequence length="149" mass="17166">MKDSLQLVPHSNSVFFLCSSTKKCRRKKVDKLLLSLFESQVSEIGKKDVALKPQERVEKRQTPLTKKKREALTNGLSFHSKKSRLSHPHHYSSDRENDRNLCQHLGKRKKMPKGLRQVERRSLVGAGGLPCRAVCLLLKEYSKTKHFET</sequence>
<gene>
    <name evidence="2" type="ORF">E5288_WYG009824</name>
</gene>
<proteinExistence type="predicted"/>
<organism evidence="2 3">
    <name type="scientific">Bos mutus</name>
    <name type="common">wild yak</name>
    <dbReference type="NCBI Taxonomy" id="72004"/>
    <lineage>
        <taxon>Eukaryota</taxon>
        <taxon>Metazoa</taxon>
        <taxon>Chordata</taxon>
        <taxon>Craniata</taxon>
        <taxon>Vertebrata</taxon>
        <taxon>Euteleostomi</taxon>
        <taxon>Mammalia</taxon>
        <taxon>Eutheria</taxon>
        <taxon>Laurasiatheria</taxon>
        <taxon>Artiodactyla</taxon>
        <taxon>Ruminantia</taxon>
        <taxon>Pecora</taxon>
        <taxon>Bovidae</taxon>
        <taxon>Bovinae</taxon>
        <taxon>Bos</taxon>
    </lineage>
</organism>
<feature type="compositionally biased region" description="Basic residues" evidence="1">
    <location>
        <begin position="79"/>
        <end position="90"/>
    </location>
</feature>
<name>A0A6B0QYN1_9CETA</name>
<dbReference type="AlphaFoldDB" id="A0A6B0QYN1"/>
<evidence type="ECO:0000313" key="2">
    <source>
        <dbReference type="EMBL" id="MXQ82645.1"/>
    </source>
</evidence>
<feature type="compositionally biased region" description="Basic and acidic residues" evidence="1">
    <location>
        <begin position="91"/>
        <end position="101"/>
    </location>
</feature>
<feature type="region of interest" description="Disordered" evidence="1">
    <location>
        <begin position="75"/>
        <end position="101"/>
    </location>
</feature>
<evidence type="ECO:0000256" key="1">
    <source>
        <dbReference type="SAM" id="MobiDB-lite"/>
    </source>
</evidence>
<keyword evidence="3" id="KW-1185">Reference proteome</keyword>
<reference evidence="2" key="1">
    <citation type="submission" date="2019-10" db="EMBL/GenBank/DDBJ databases">
        <title>The sequence and de novo assembly of the wild yak genome.</title>
        <authorList>
            <person name="Liu Y."/>
        </authorList>
    </citation>
    <scope>NUCLEOTIDE SEQUENCE [LARGE SCALE GENOMIC DNA]</scope>
    <source>
        <strain evidence="2">WY2019</strain>
    </source>
</reference>
<dbReference type="EMBL" id="VBQZ03000013">
    <property type="protein sequence ID" value="MXQ82645.1"/>
    <property type="molecule type" value="Genomic_DNA"/>
</dbReference>
<dbReference type="Proteomes" id="UP000322234">
    <property type="component" value="Unassembled WGS sequence"/>
</dbReference>
<protein>
    <submittedName>
        <fullName evidence="2">Uncharacterized protein</fullName>
    </submittedName>
</protein>
<evidence type="ECO:0000313" key="3">
    <source>
        <dbReference type="Proteomes" id="UP000322234"/>
    </source>
</evidence>
<accession>A0A6B0QYN1</accession>
<comment type="caution">
    <text evidence="2">The sequence shown here is derived from an EMBL/GenBank/DDBJ whole genome shotgun (WGS) entry which is preliminary data.</text>
</comment>